<feature type="transmembrane region" description="Helical" evidence="2">
    <location>
        <begin position="28"/>
        <end position="50"/>
    </location>
</feature>
<protein>
    <recommendedName>
        <fullName evidence="4">PGG domain-containing protein</fullName>
    </recommendedName>
</protein>
<proteinExistence type="predicted"/>
<accession>A0A2C9W4B8</accession>
<organism evidence="3">
    <name type="scientific">Manihot esculenta</name>
    <name type="common">Cassava</name>
    <name type="synonym">Jatropha manihot</name>
    <dbReference type="NCBI Taxonomy" id="3983"/>
    <lineage>
        <taxon>Eukaryota</taxon>
        <taxon>Viridiplantae</taxon>
        <taxon>Streptophyta</taxon>
        <taxon>Embryophyta</taxon>
        <taxon>Tracheophyta</taxon>
        <taxon>Spermatophyta</taxon>
        <taxon>Magnoliopsida</taxon>
        <taxon>eudicotyledons</taxon>
        <taxon>Gunneridae</taxon>
        <taxon>Pentapetalae</taxon>
        <taxon>rosids</taxon>
        <taxon>fabids</taxon>
        <taxon>Malpighiales</taxon>
        <taxon>Euphorbiaceae</taxon>
        <taxon>Crotonoideae</taxon>
        <taxon>Manihoteae</taxon>
        <taxon>Manihot</taxon>
    </lineage>
</organism>
<feature type="region of interest" description="Disordered" evidence="1">
    <location>
        <begin position="74"/>
        <end position="108"/>
    </location>
</feature>
<dbReference type="EMBL" id="CM004390">
    <property type="protein sequence ID" value="OAY53053.1"/>
    <property type="molecule type" value="Genomic_DNA"/>
</dbReference>
<gene>
    <name evidence="3" type="ORF">MANES_04G132100</name>
</gene>
<evidence type="ECO:0008006" key="4">
    <source>
        <dbReference type="Google" id="ProtNLM"/>
    </source>
</evidence>
<dbReference type="STRING" id="3983.A0A2C9W4B8"/>
<name>A0A2C9W4B8_MANES</name>
<reference evidence="3" key="1">
    <citation type="submission" date="2016-02" db="EMBL/GenBank/DDBJ databases">
        <title>WGS assembly of Manihot esculenta.</title>
        <authorList>
            <person name="Bredeson J.V."/>
            <person name="Prochnik S.E."/>
            <person name="Lyons J.B."/>
            <person name="Schmutz J."/>
            <person name="Grimwood J."/>
            <person name="Vrebalov J."/>
            <person name="Bart R.S."/>
            <person name="Amuge T."/>
            <person name="Ferguson M.E."/>
            <person name="Green R."/>
            <person name="Putnam N."/>
            <person name="Stites J."/>
            <person name="Rounsley S."/>
            <person name="Rokhsar D.S."/>
        </authorList>
    </citation>
    <scope>NUCLEOTIDE SEQUENCE [LARGE SCALE GENOMIC DNA]</scope>
    <source>
        <tissue evidence="3">Leaf</tissue>
    </source>
</reference>
<keyword evidence="2" id="KW-1133">Transmembrane helix</keyword>
<keyword evidence="2" id="KW-0472">Membrane</keyword>
<evidence type="ECO:0000256" key="2">
    <source>
        <dbReference type="SAM" id="Phobius"/>
    </source>
</evidence>
<sequence>MWVAVSFMTTAFVAATWVILPNDYKTRWMLETVLAIAAGSMATVFVYLVVKLARHWLRKLNWKKQRVVQLPKTLSTEQIQSNEEPSSVLSDSPNSDVESAQSDGSYIY</sequence>
<evidence type="ECO:0000256" key="1">
    <source>
        <dbReference type="SAM" id="MobiDB-lite"/>
    </source>
</evidence>
<evidence type="ECO:0000313" key="3">
    <source>
        <dbReference type="EMBL" id="OAY53053.1"/>
    </source>
</evidence>
<keyword evidence="2" id="KW-0812">Transmembrane</keyword>
<dbReference type="AlphaFoldDB" id="A0A2C9W4B8"/>